<evidence type="ECO:0000259" key="2">
    <source>
        <dbReference type="PROSITE" id="PS50304"/>
    </source>
</evidence>
<dbReference type="InterPro" id="IPR002999">
    <property type="entry name" value="Tudor"/>
</dbReference>
<name>A0AA35WVQ1_GEOBA</name>
<dbReference type="SUPFAM" id="SSF50199">
    <property type="entry name" value="Staphylococcal nuclease"/>
    <property type="match status" value="1"/>
</dbReference>
<dbReference type="SUPFAM" id="SSF63748">
    <property type="entry name" value="Tudor/PWWP/MBT"/>
    <property type="match status" value="2"/>
</dbReference>
<protein>
    <submittedName>
        <fullName evidence="3">Tudor domain-containing protein 1</fullName>
    </submittedName>
</protein>
<dbReference type="PROSITE" id="PS50304">
    <property type="entry name" value="TUDOR"/>
    <property type="match status" value="1"/>
</dbReference>
<dbReference type="EMBL" id="CASHTH010002329">
    <property type="protein sequence ID" value="CAI8028375.1"/>
    <property type="molecule type" value="Genomic_DNA"/>
</dbReference>
<reference evidence="3" key="1">
    <citation type="submission" date="2023-03" db="EMBL/GenBank/DDBJ databases">
        <authorList>
            <person name="Steffen K."/>
            <person name="Cardenas P."/>
        </authorList>
    </citation>
    <scope>NUCLEOTIDE SEQUENCE</scope>
</reference>
<dbReference type="AlphaFoldDB" id="A0AA35WVQ1"/>
<gene>
    <name evidence="3" type="ORF">GBAR_LOCUS16190</name>
</gene>
<feature type="region of interest" description="Disordered" evidence="1">
    <location>
        <begin position="500"/>
        <end position="559"/>
    </location>
</feature>
<feature type="region of interest" description="Disordered" evidence="1">
    <location>
        <begin position="249"/>
        <end position="274"/>
    </location>
</feature>
<dbReference type="InterPro" id="IPR035437">
    <property type="entry name" value="SNase_OB-fold_sf"/>
</dbReference>
<dbReference type="Gene3D" id="2.40.50.90">
    <property type="match status" value="2"/>
</dbReference>
<feature type="compositionally biased region" description="Polar residues" evidence="1">
    <location>
        <begin position="259"/>
        <end position="268"/>
    </location>
</feature>
<evidence type="ECO:0000313" key="4">
    <source>
        <dbReference type="Proteomes" id="UP001174909"/>
    </source>
</evidence>
<dbReference type="PANTHER" id="PTHR16442:SF1">
    <property type="entry name" value="RING FINGER PROTEIN 17"/>
    <property type="match status" value="1"/>
</dbReference>
<dbReference type="Proteomes" id="UP001174909">
    <property type="component" value="Unassembled WGS sequence"/>
</dbReference>
<organism evidence="3 4">
    <name type="scientific">Geodia barretti</name>
    <name type="common">Barrett's horny sponge</name>
    <dbReference type="NCBI Taxonomy" id="519541"/>
    <lineage>
        <taxon>Eukaryota</taxon>
        <taxon>Metazoa</taxon>
        <taxon>Porifera</taxon>
        <taxon>Demospongiae</taxon>
        <taxon>Heteroscleromorpha</taxon>
        <taxon>Tetractinellida</taxon>
        <taxon>Astrophorina</taxon>
        <taxon>Geodiidae</taxon>
        <taxon>Geodia</taxon>
    </lineage>
</organism>
<dbReference type="PANTHER" id="PTHR16442">
    <property type="entry name" value="RING FINGER PROTEIN 17"/>
    <property type="match status" value="1"/>
</dbReference>
<feature type="domain" description="Tudor" evidence="2">
    <location>
        <begin position="373"/>
        <end position="430"/>
    </location>
</feature>
<accession>A0AA35WVQ1</accession>
<dbReference type="SMART" id="SM00333">
    <property type="entry name" value="TUDOR"/>
    <property type="match status" value="2"/>
</dbReference>
<feature type="compositionally biased region" description="Low complexity" evidence="1">
    <location>
        <begin position="507"/>
        <end position="518"/>
    </location>
</feature>
<feature type="compositionally biased region" description="Pro residues" evidence="1">
    <location>
        <begin position="519"/>
        <end position="529"/>
    </location>
</feature>
<dbReference type="Pfam" id="PF00567">
    <property type="entry name" value="TUDOR"/>
    <property type="match status" value="2"/>
</dbReference>
<keyword evidence="4" id="KW-1185">Reference proteome</keyword>
<proteinExistence type="predicted"/>
<evidence type="ECO:0000313" key="3">
    <source>
        <dbReference type="EMBL" id="CAI8028375.1"/>
    </source>
</evidence>
<evidence type="ECO:0000256" key="1">
    <source>
        <dbReference type="SAM" id="MobiDB-lite"/>
    </source>
</evidence>
<sequence length="559" mass="61122">MKEACRNSNGYREVDLFDISPNGSLRSVAHRLVQIGLAARLKKRSPRDILSIPPPLPLPKTGSVEVAVSSPRSPSSFYVQPTKHKKAAKNMMESLTKRRKQRVYFTYRGLVCMASSKANRLKRAVITDVSGKGEEKTITVEYVDYGTKEPVNEVWELDHTYITLHAALATHCQLHTLQPVQGSDWPLEVIERFRSDMSDCVLELKTCAEATAGEPLSVELFDQRTHQSINSMLVVEGLARCVPVVQNHVEKKRKKKMKSNNTTQSAVTPNGKILSAAPHPSLSPLISLTNMTSSLIPGHPLLKATPTSISPITPPLPPPHANSTDSPFVGQTLEMTVVQVNSPGEFYVQFPSYLTDIQPLLAQYQQFLNPRSEYSVGEMVLAPFQGERWYRGKVDKRLENGFQISYVDYGNQGVVPAGELATMPTNLGRFPPQALKAELAGVLPVNSGGVWGMDASVFFSNLILDKTVTVQAISTESMKIHVNVDGRDVGQEMLRTRMARPDPAFLPLPLSSNSDTPTSPSPNPPPSPPTVSIVSPGSEINPVSPEGPPPPITVMSNGI</sequence>
<dbReference type="Gene3D" id="2.30.30.140">
    <property type="match status" value="2"/>
</dbReference>
<comment type="caution">
    <text evidence="3">The sequence shown here is derived from an EMBL/GenBank/DDBJ whole genome shotgun (WGS) entry which is preliminary data.</text>
</comment>